<evidence type="ECO:0000313" key="2">
    <source>
        <dbReference type="EMBL" id="GAH75258.1"/>
    </source>
</evidence>
<comment type="caution">
    <text evidence="2">The sequence shown here is derived from an EMBL/GenBank/DDBJ whole genome shotgun (WGS) entry which is preliminary data.</text>
</comment>
<dbReference type="PANTHER" id="PTHR10073">
    <property type="entry name" value="DNA MISMATCH REPAIR PROTEIN MLH, PMS, MUTL"/>
    <property type="match status" value="1"/>
</dbReference>
<dbReference type="InterPro" id="IPR038973">
    <property type="entry name" value="MutL/Mlh/Pms-like"/>
</dbReference>
<gene>
    <name evidence="2" type="ORF">S03H2_42179</name>
</gene>
<name>X1JZI6_9ZZZZ</name>
<dbReference type="GO" id="GO:0006298">
    <property type="term" value="P:mismatch repair"/>
    <property type="evidence" value="ECO:0007669"/>
    <property type="project" value="InterPro"/>
</dbReference>
<dbReference type="GO" id="GO:0032300">
    <property type="term" value="C:mismatch repair complex"/>
    <property type="evidence" value="ECO:0007669"/>
    <property type="project" value="InterPro"/>
</dbReference>
<proteinExistence type="inferred from homology"/>
<comment type="similarity">
    <text evidence="1">Belongs to the DNA mismatch repair MutL/HexB family.</text>
</comment>
<dbReference type="Gene3D" id="3.30.565.10">
    <property type="entry name" value="Histidine kinase-like ATPase, C-terminal domain"/>
    <property type="match status" value="1"/>
</dbReference>
<reference evidence="2" key="1">
    <citation type="journal article" date="2014" name="Front. Microbiol.">
        <title>High frequency of phylogenetically diverse reductive dehalogenase-homologous genes in deep subseafloor sedimentary metagenomes.</title>
        <authorList>
            <person name="Kawai M."/>
            <person name="Futagami T."/>
            <person name="Toyoda A."/>
            <person name="Takaki Y."/>
            <person name="Nishi S."/>
            <person name="Hori S."/>
            <person name="Arai W."/>
            <person name="Tsubouchi T."/>
            <person name="Morono Y."/>
            <person name="Uchiyama I."/>
            <person name="Ito T."/>
            <person name="Fujiyama A."/>
            <person name="Inagaki F."/>
            <person name="Takami H."/>
        </authorList>
    </citation>
    <scope>NUCLEOTIDE SEQUENCE</scope>
    <source>
        <strain evidence="2">Expedition CK06-06</strain>
    </source>
</reference>
<protein>
    <recommendedName>
        <fullName evidence="3">DNA mismatch repair protein MutL</fullName>
    </recommendedName>
</protein>
<dbReference type="InterPro" id="IPR036890">
    <property type="entry name" value="HATPase_C_sf"/>
</dbReference>
<dbReference type="EMBL" id="BARU01026242">
    <property type="protein sequence ID" value="GAH75258.1"/>
    <property type="molecule type" value="Genomic_DNA"/>
</dbReference>
<dbReference type="PANTHER" id="PTHR10073:SF12">
    <property type="entry name" value="DNA MISMATCH REPAIR PROTEIN MLH1"/>
    <property type="match status" value="1"/>
</dbReference>
<dbReference type="GO" id="GO:0016887">
    <property type="term" value="F:ATP hydrolysis activity"/>
    <property type="evidence" value="ECO:0007669"/>
    <property type="project" value="InterPro"/>
</dbReference>
<accession>X1JZI6</accession>
<dbReference type="AlphaFoldDB" id="X1JZI6"/>
<sequence length="67" mass="7288">MPKIRILSPEVRGKIAAGEVISRPSSVIKELVENSLDAQAKRIEIDITDGGKQKCLVNDDGIGMIRD</sequence>
<dbReference type="Pfam" id="PF13589">
    <property type="entry name" value="HATPase_c_3"/>
    <property type="match status" value="1"/>
</dbReference>
<dbReference type="SUPFAM" id="SSF55874">
    <property type="entry name" value="ATPase domain of HSP90 chaperone/DNA topoisomerase II/histidine kinase"/>
    <property type="match status" value="1"/>
</dbReference>
<dbReference type="GO" id="GO:0140664">
    <property type="term" value="F:ATP-dependent DNA damage sensor activity"/>
    <property type="evidence" value="ECO:0007669"/>
    <property type="project" value="InterPro"/>
</dbReference>
<feature type="non-terminal residue" evidence="2">
    <location>
        <position position="67"/>
    </location>
</feature>
<evidence type="ECO:0008006" key="3">
    <source>
        <dbReference type="Google" id="ProtNLM"/>
    </source>
</evidence>
<evidence type="ECO:0000256" key="1">
    <source>
        <dbReference type="ARBA" id="ARBA00006082"/>
    </source>
</evidence>
<organism evidence="2">
    <name type="scientific">marine sediment metagenome</name>
    <dbReference type="NCBI Taxonomy" id="412755"/>
    <lineage>
        <taxon>unclassified sequences</taxon>
        <taxon>metagenomes</taxon>
        <taxon>ecological metagenomes</taxon>
    </lineage>
</organism>